<name>A0A0D1AJD1_CLOBO</name>
<dbReference type="Pfam" id="PF01381">
    <property type="entry name" value="HTH_3"/>
    <property type="match status" value="1"/>
</dbReference>
<protein>
    <submittedName>
        <fullName evidence="3">DNA-binding protein</fullName>
    </submittedName>
</protein>
<dbReference type="EMBL" id="JXSU01000007">
    <property type="protein sequence ID" value="KIS23234.1"/>
    <property type="molecule type" value="Genomic_DNA"/>
</dbReference>
<reference evidence="3 4" key="1">
    <citation type="submission" date="2014-06" db="EMBL/GenBank/DDBJ databases">
        <title>Genome characterization of distinct group I Clostridium botulinum lineages.</title>
        <authorList>
            <person name="Giordani F."/>
            <person name="Anselmo A."/>
            <person name="Fillo S."/>
            <person name="Palozzi A.M."/>
            <person name="Fortunato A."/>
            <person name="Gentile B."/>
            <person name="Ciammaruconi A."/>
            <person name="Anniballi F."/>
            <person name="De Medici D."/>
            <person name="Lista F."/>
        </authorList>
    </citation>
    <scope>NUCLEOTIDE SEQUENCE [LARGE SCALE GENOMIC DNA]</scope>
    <source>
        <strain evidence="3 4">B2 450</strain>
    </source>
</reference>
<dbReference type="PANTHER" id="PTHR46797:SF2">
    <property type="entry name" value="TRANSCRIPTIONAL REGULATOR"/>
    <property type="match status" value="1"/>
</dbReference>
<dbReference type="InterPro" id="IPR013096">
    <property type="entry name" value="Cupin_2"/>
</dbReference>
<evidence type="ECO:0000259" key="2">
    <source>
        <dbReference type="PROSITE" id="PS50943"/>
    </source>
</evidence>
<dbReference type="Gene3D" id="2.60.120.10">
    <property type="entry name" value="Jelly Rolls"/>
    <property type="match status" value="1"/>
</dbReference>
<dbReference type="RefSeq" id="WP_003487024.1">
    <property type="nucleotide sequence ID" value="NZ_JXSU01000007.1"/>
</dbReference>
<dbReference type="InterPro" id="IPR001387">
    <property type="entry name" value="Cro/C1-type_HTH"/>
</dbReference>
<sequence length="177" mass="20506">MQLGEKIKYYRKKKDLTIKELSELTNLSIGFISNLERDLNSPSVSNLQQICEVLGINLMEILKSTEDKEYIVCKDSRNEIFSTDDKKIKFEMLTNGNKDLNAIAITIEGNTDYNDTSWGHNYDELGIVVKGTLEIQMNSQTYTLHEGDSIYLNKFTPHRYKNPCEEINVTYWFSVKE</sequence>
<dbReference type="CDD" id="cd00093">
    <property type="entry name" value="HTH_XRE"/>
    <property type="match status" value="1"/>
</dbReference>
<evidence type="ECO:0000256" key="1">
    <source>
        <dbReference type="ARBA" id="ARBA00023125"/>
    </source>
</evidence>
<evidence type="ECO:0000313" key="3">
    <source>
        <dbReference type="EMBL" id="KIS23234.1"/>
    </source>
</evidence>
<dbReference type="GO" id="GO:0005829">
    <property type="term" value="C:cytosol"/>
    <property type="evidence" value="ECO:0007669"/>
    <property type="project" value="TreeGrafter"/>
</dbReference>
<dbReference type="SUPFAM" id="SSF51182">
    <property type="entry name" value="RmlC-like cupins"/>
    <property type="match status" value="1"/>
</dbReference>
<dbReference type="SMART" id="SM00530">
    <property type="entry name" value="HTH_XRE"/>
    <property type="match status" value="1"/>
</dbReference>
<dbReference type="InterPro" id="IPR050807">
    <property type="entry name" value="TransReg_Diox_bact_type"/>
</dbReference>
<dbReference type="GO" id="GO:0003700">
    <property type="term" value="F:DNA-binding transcription factor activity"/>
    <property type="evidence" value="ECO:0007669"/>
    <property type="project" value="TreeGrafter"/>
</dbReference>
<dbReference type="GO" id="GO:0003677">
    <property type="term" value="F:DNA binding"/>
    <property type="evidence" value="ECO:0007669"/>
    <property type="project" value="UniProtKB-KW"/>
</dbReference>
<accession>A0A0D1AJD1</accession>
<dbReference type="CDD" id="cd02209">
    <property type="entry name" value="cupin_XRE_C"/>
    <property type="match status" value="1"/>
</dbReference>
<dbReference type="Pfam" id="PF07883">
    <property type="entry name" value="Cupin_2"/>
    <property type="match status" value="1"/>
</dbReference>
<dbReference type="PROSITE" id="PS50943">
    <property type="entry name" value="HTH_CROC1"/>
    <property type="match status" value="1"/>
</dbReference>
<proteinExistence type="predicted"/>
<keyword evidence="1 3" id="KW-0238">DNA-binding</keyword>
<dbReference type="InterPro" id="IPR010982">
    <property type="entry name" value="Lambda_DNA-bd_dom_sf"/>
</dbReference>
<evidence type="ECO:0000313" key="4">
    <source>
        <dbReference type="Proteomes" id="UP000032250"/>
    </source>
</evidence>
<feature type="domain" description="HTH cro/C1-type" evidence="2">
    <location>
        <begin position="7"/>
        <end position="61"/>
    </location>
</feature>
<dbReference type="Proteomes" id="UP000032250">
    <property type="component" value="Unassembled WGS sequence"/>
</dbReference>
<dbReference type="AlphaFoldDB" id="A0A0D1AJD1"/>
<organism evidence="3 4">
    <name type="scientific">Clostridium botulinum B2 450</name>
    <dbReference type="NCBI Taxonomy" id="1379739"/>
    <lineage>
        <taxon>Bacteria</taxon>
        <taxon>Bacillati</taxon>
        <taxon>Bacillota</taxon>
        <taxon>Clostridia</taxon>
        <taxon>Eubacteriales</taxon>
        <taxon>Clostridiaceae</taxon>
        <taxon>Clostridium</taxon>
    </lineage>
</organism>
<dbReference type="InterPro" id="IPR011051">
    <property type="entry name" value="RmlC_Cupin_sf"/>
</dbReference>
<dbReference type="OrthoDB" id="9814553at2"/>
<dbReference type="PANTHER" id="PTHR46797">
    <property type="entry name" value="HTH-TYPE TRANSCRIPTIONAL REGULATOR"/>
    <property type="match status" value="1"/>
</dbReference>
<dbReference type="SUPFAM" id="SSF47413">
    <property type="entry name" value="lambda repressor-like DNA-binding domains"/>
    <property type="match status" value="1"/>
</dbReference>
<gene>
    <name evidence="3" type="ORF">N495_06405</name>
</gene>
<dbReference type="HOGENOM" id="CLU_085376_1_2_9"/>
<dbReference type="InterPro" id="IPR014710">
    <property type="entry name" value="RmlC-like_jellyroll"/>
</dbReference>
<dbReference type="Gene3D" id="1.10.260.40">
    <property type="entry name" value="lambda repressor-like DNA-binding domains"/>
    <property type="match status" value="1"/>
</dbReference>
<comment type="caution">
    <text evidence="3">The sequence shown here is derived from an EMBL/GenBank/DDBJ whole genome shotgun (WGS) entry which is preliminary data.</text>
</comment>
<dbReference type="PATRIC" id="fig|1379739.3.peg.1614"/>